<dbReference type="Pfam" id="PF01694">
    <property type="entry name" value="Rhomboid"/>
    <property type="match status" value="1"/>
</dbReference>
<organism evidence="9">
    <name type="scientific">Candidatus Atribacter allofermentans</name>
    <dbReference type="NCBI Taxonomy" id="1852833"/>
    <lineage>
        <taxon>Bacteria</taxon>
        <taxon>Pseudomonadati</taxon>
        <taxon>Atribacterota</taxon>
        <taxon>Atribacteria</taxon>
        <taxon>Atribacterales</taxon>
        <taxon>Atribacteraceae</taxon>
        <taxon>Atribacter</taxon>
    </lineage>
</organism>
<evidence type="ECO:0000256" key="5">
    <source>
        <dbReference type="ARBA" id="ARBA00022989"/>
    </source>
</evidence>
<comment type="subcellular location">
    <subcellularLocation>
        <location evidence="1">Membrane</location>
        <topology evidence="1">Multi-pass membrane protein</topology>
    </subcellularLocation>
</comment>
<dbReference type="AlphaFoldDB" id="A0A1V5T2Y7"/>
<reference evidence="9" key="1">
    <citation type="submission" date="2017-02" db="EMBL/GenBank/DDBJ databases">
        <title>Delving into the versatile metabolic prowess of the omnipresent phylum Bacteroidetes.</title>
        <authorList>
            <person name="Nobu M.K."/>
            <person name="Mei R."/>
            <person name="Narihiro T."/>
            <person name="Kuroda K."/>
            <person name="Liu W.-T."/>
        </authorList>
    </citation>
    <scope>NUCLEOTIDE SEQUENCE</scope>
    <source>
        <strain evidence="9">ADurb.Bin276</strain>
    </source>
</reference>
<evidence type="ECO:0000256" key="4">
    <source>
        <dbReference type="ARBA" id="ARBA00022801"/>
    </source>
</evidence>
<dbReference type="PANTHER" id="PTHR43731:SF14">
    <property type="entry name" value="PRESENILIN-ASSOCIATED RHOMBOID-LIKE PROTEIN, MITOCHONDRIAL"/>
    <property type="match status" value="1"/>
</dbReference>
<feature type="transmembrane region" description="Helical" evidence="7">
    <location>
        <begin position="155"/>
        <end position="180"/>
    </location>
</feature>
<proteinExistence type="inferred from homology"/>
<dbReference type="GO" id="GO:0006508">
    <property type="term" value="P:proteolysis"/>
    <property type="evidence" value="ECO:0007669"/>
    <property type="project" value="UniProtKB-KW"/>
</dbReference>
<feature type="transmembrane region" description="Helical" evidence="7">
    <location>
        <begin position="129"/>
        <end position="148"/>
    </location>
</feature>
<dbReference type="PANTHER" id="PTHR43731">
    <property type="entry name" value="RHOMBOID PROTEASE"/>
    <property type="match status" value="1"/>
</dbReference>
<dbReference type="InterPro" id="IPR050925">
    <property type="entry name" value="Rhomboid_protease_S54"/>
</dbReference>
<dbReference type="InterPro" id="IPR022764">
    <property type="entry name" value="Peptidase_S54_rhomboid_dom"/>
</dbReference>
<feature type="transmembrane region" description="Helical" evidence="7">
    <location>
        <begin position="12"/>
        <end position="33"/>
    </location>
</feature>
<keyword evidence="5 7" id="KW-1133">Transmembrane helix</keyword>
<gene>
    <name evidence="9" type="primary">gluP_1</name>
    <name evidence="9" type="ORF">BWY41_00354</name>
</gene>
<evidence type="ECO:0000259" key="8">
    <source>
        <dbReference type="Pfam" id="PF01694"/>
    </source>
</evidence>
<dbReference type="GO" id="GO:0016020">
    <property type="term" value="C:membrane"/>
    <property type="evidence" value="ECO:0007669"/>
    <property type="project" value="UniProtKB-SubCell"/>
</dbReference>
<dbReference type="EMBL" id="MWBQ01000024">
    <property type="protein sequence ID" value="OQA61125.1"/>
    <property type="molecule type" value="Genomic_DNA"/>
</dbReference>
<keyword evidence="6 7" id="KW-0472">Membrane</keyword>
<feature type="transmembrane region" description="Helical" evidence="7">
    <location>
        <begin position="103"/>
        <end position="123"/>
    </location>
</feature>
<comment type="caution">
    <text evidence="9">The sequence shown here is derived from an EMBL/GenBank/DDBJ whole genome shotgun (WGS) entry which is preliminary data.</text>
</comment>
<feature type="transmembrane region" description="Helical" evidence="7">
    <location>
        <begin position="200"/>
        <end position="218"/>
    </location>
</feature>
<comment type="similarity">
    <text evidence="2">Belongs to the peptidase S54 family.</text>
</comment>
<evidence type="ECO:0000256" key="3">
    <source>
        <dbReference type="ARBA" id="ARBA00022692"/>
    </source>
</evidence>
<protein>
    <submittedName>
        <fullName evidence="9">Rhomboid protease GluP</fullName>
        <ecNumber evidence="9">3.4.21.105</ecNumber>
    </submittedName>
</protein>
<dbReference type="InterPro" id="IPR035952">
    <property type="entry name" value="Rhomboid-like_sf"/>
</dbReference>
<name>A0A1V5T2Y7_9BACT</name>
<evidence type="ECO:0000256" key="7">
    <source>
        <dbReference type="SAM" id="Phobius"/>
    </source>
</evidence>
<evidence type="ECO:0000256" key="2">
    <source>
        <dbReference type="ARBA" id="ARBA00009045"/>
    </source>
</evidence>
<feature type="transmembrane region" description="Helical" evidence="7">
    <location>
        <begin position="66"/>
        <end position="91"/>
    </location>
</feature>
<keyword evidence="3 7" id="KW-0812">Transmembrane</keyword>
<accession>A0A1V5T2Y7</accession>
<keyword evidence="4 9" id="KW-0378">Hydrolase</keyword>
<dbReference type="SUPFAM" id="SSF144091">
    <property type="entry name" value="Rhomboid-like"/>
    <property type="match status" value="1"/>
</dbReference>
<dbReference type="EC" id="3.4.21.105" evidence="9"/>
<evidence type="ECO:0000256" key="6">
    <source>
        <dbReference type="ARBA" id="ARBA00023136"/>
    </source>
</evidence>
<feature type="domain" description="Peptidase S54 rhomboid" evidence="8">
    <location>
        <begin position="66"/>
        <end position="218"/>
    </location>
</feature>
<dbReference type="Gene3D" id="1.20.1540.10">
    <property type="entry name" value="Rhomboid-like"/>
    <property type="match status" value="1"/>
</dbReference>
<evidence type="ECO:0000313" key="9">
    <source>
        <dbReference type="EMBL" id="OQA61125.1"/>
    </source>
</evidence>
<evidence type="ECO:0000256" key="1">
    <source>
        <dbReference type="ARBA" id="ARBA00004141"/>
    </source>
</evidence>
<keyword evidence="9" id="KW-0645">Protease</keyword>
<dbReference type="FunFam" id="1.20.1540.10:FF:000027">
    <property type="entry name" value="Rhomboid family intramembrane serine protease"/>
    <property type="match status" value="1"/>
</dbReference>
<sequence length="227" mass="25272">MIPIRDELPTRKFPFITVILIAINIIIFLFEILQGQGLEPFFRYGGLVPATLWGKGELNTSFISPWLTLISSIFLHGNILHLGSNMLYLWIFGNNVEDFLGHFHYLIFYLISGIFAGLVHALLFPSSTIPTIGASGAIAGVMGGYLILFPGARVIVMLIFGFFVTFVRVKAVLVLGIWILLQVVSGLTSLGMSSRGGVAWFAHIGGFLLGVLWCKIVSNRYYRTHYW</sequence>
<dbReference type="GO" id="GO:0004252">
    <property type="term" value="F:serine-type endopeptidase activity"/>
    <property type="evidence" value="ECO:0007669"/>
    <property type="project" value="InterPro"/>
</dbReference>
<dbReference type="Proteomes" id="UP000485569">
    <property type="component" value="Unassembled WGS sequence"/>
</dbReference>